<sequence>MISEVVSTIPDYRISPEGKKMLYLIQQEHSESVNKDSHGKPILGFSCGEERGQKRPGRALIHPQNFRSFLNALRVLVVSNGYNGSCRVLEDPKKSFRAIFRDLVELGSQCVSETLKVLNIDLWKLRFGLESSFEIEQCLLGKGFGMAVHDGRSLSFFVDVRDFQRNTLAKGLPFLGEGLGNGCQAQRTENI</sequence>
<evidence type="ECO:0000313" key="1">
    <source>
        <dbReference type="EMBL" id="KAF2471679.1"/>
    </source>
</evidence>
<gene>
    <name evidence="1" type="ORF">BDR25DRAFT_354180</name>
</gene>
<organism evidence="1 2">
    <name type="scientific">Lindgomyces ingoldianus</name>
    <dbReference type="NCBI Taxonomy" id="673940"/>
    <lineage>
        <taxon>Eukaryota</taxon>
        <taxon>Fungi</taxon>
        <taxon>Dikarya</taxon>
        <taxon>Ascomycota</taxon>
        <taxon>Pezizomycotina</taxon>
        <taxon>Dothideomycetes</taxon>
        <taxon>Pleosporomycetidae</taxon>
        <taxon>Pleosporales</taxon>
        <taxon>Lindgomycetaceae</taxon>
        <taxon>Lindgomyces</taxon>
    </lineage>
</organism>
<dbReference type="Proteomes" id="UP000799755">
    <property type="component" value="Unassembled WGS sequence"/>
</dbReference>
<keyword evidence="2" id="KW-1185">Reference proteome</keyword>
<protein>
    <submittedName>
        <fullName evidence="1">Uncharacterized protein</fullName>
    </submittedName>
</protein>
<reference evidence="1" key="1">
    <citation type="journal article" date="2020" name="Stud. Mycol.">
        <title>101 Dothideomycetes genomes: a test case for predicting lifestyles and emergence of pathogens.</title>
        <authorList>
            <person name="Haridas S."/>
            <person name="Albert R."/>
            <person name="Binder M."/>
            <person name="Bloem J."/>
            <person name="Labutti K."/>
            <person name="Salamov A."/>
            <person name="Andreopoulos B."/>
            <person name="Baker S."/>
            <person name="Barry K."/>
            <person name="Bills G."/>
            <person name="Bluhm B."/>
            <person name="Cannon C."/>
            <person name="Castanera R."/>
            <person name="Culley D."/>
            <person name="Daum C."/>
            <person name="Ezra D."/>
            <person name="Gonzalez J."/>
            <person name="Henrissat B."/>
            <person name="Kuo A."/>
            <person name="Liang C."/>
            <person name="Lipzen A."/>
            <person name="Lutzoni F."/>
            <person name="Magnuson J."/>
            <person name="Mondo S."/>
            <person name="Nolan M."/>
            <person name="Ohm R."/>
            <person name="Pangilinan J."/>
            <person name="Park H.-J."/>
            <person name="Ramirez L."/>
            <person name="Alfaro M."/>
            <person name="Sun H."/>
            <person name="Tritt A."/>
            <person name="Yoshinaga Y."/>
            <person name="Zwiers L.-H."/>
            <person name="Turgeon B."/>
            <person name="Goodwin S."/>
            <person name="Spatafora J."/>
            <person name="Crous P."/>
            <person name="Grigoriev I."/>
        </authorList>
    </citation>
    <scope>NUCLEOTIDE SEQUENCE</scope>
    <source>
        <strain evidence="1">ATCC 200398</strain>
    </source>
</reference>
<comment type="caution">
    <text evidence="1">The sequence shown here is derived from an EMBL/GenBank/DDBJ whole genome shotgun (WGS) entry which is preliminary data.</text>
</comment>
<name>A0ACB6QXA7_9PLEO</name>
<evidence type="ECO:0000313" key="2">
    <source>
        <dbReference type="Proteomes" id="UP000799755"/>
    </source>
</evidence>
<dbReference type="EMBL" id="MU003504">
    <property type="protein sequence ID" value="KAF2471679.1"/>
    <property type="molecule type" value="Genomic_DNA"/>
</dbReference>
<accession>A0ACB6QXA7</accession>
<proteinExistence type="predicted"/>